<evidence type="ECO:0000256" key="1">
    <source>
        <dbReference type="ARBA" id="ARBA00022516"/>
    </source>
</evidence>
<dbReference type="InterPro" id="IPR037157">
    <property type="entry name" value="Acetyltransf_C_sf"/>
</dbReference>
<dbReference type="Proteomes" id="UP000298058">
    <property type="component" value="Unassembled WGS sequence"/>
</dbReference>
<dbReference type="PIRSF" id="PIRSF000456">
    <property type="entry name" value="UDP-GlcNAc_acltr"/>
    <property type="match status" value="1"/>
</dbReference>
<keyword evidence="8" id="KW-1185">Reference proteome</keyword>
<keyword evidence="2" id="KW-0441">Lipid A biosynthesis</keyword>
<dbReference type="InterPro" id="IPR010137">
    <property type="entry name" value="Lipid_A_LpxA"/>
</dbReference>
<evidence type="ECO:0000256" key="5">
    <source>
        <dbReference type="ARBA" id="ARBA00023315"/>
    </source>
</evidence>
<keyword evidence="3 7" id="KW-0808">Transferase</keyword>
<dbReference type="CDD" id="cd03351">
    <property type="entry name" value="LbH_UDP-GlcNAc_AT"/>
    <property type="match status" value="1"/>
</dbReference>
<feature type="domain" description="UDP N-acetylglucosamine O-acyltransferase C-terminal" evidence="6">
    <location>
        <begin position="175"/>
        <end position="255"/>
    </location>
</feature>
<dbReference type="RefSeq" id="WP_135760481.1">
    <property type="nucleotide sequence ID" value="NZ_RQHW01000034.1"/>
</dbReference>
<dbReference type="GO" id="GO:0009245">
    <property type="term" value="P:lipid A biosynthetic process"/>
    <property type="evidence" value="ECO:0007669"/>
    <property type="project" value="UniProtKB-KW"/>
</dbReference>
<dbReference type="PANTHER" id="PTHR43480:SF1">
    <property type="entry name" value="ACYL-[ACYL-CARRIER-PROTEIN]--UDP-N-ACETYLGLUCOSAMINE O-ACYLTRANSFERASE, MITOCHONDRIAL-RELATED"/>
    <property type="match status" value="1"/>
</dbReference>
<sequence>MKIHPTAIIDPKAELHESVEIGPFCIIEKDVKIGEGTILESHNRIYTGTRIGKFNKIFSGGSLGGLPQDLGFKPETKTYLEIGDNNTIRENCTFHRGTKEGAATIIGNGNYIMGNVHIAHDCIVGNQNIIVQSSMLAGHVVLGNKVFVSGLAGIHQFVRVGDHSMIAGLAKVVKDVPPYCTIDGNPASVIGLNAVGLKRSGFSPDARNMIKRAYKIIYHSKLNTTKALEELAKETNPIPEVKYIIDFFSSGKRGVTAHRTIGGGGGGDEE</sequence>
<dbReference type="OrthoDB" id="9782926at2"/>
<accession>A0A4R9M0F6</accession>
<dbReference type="InterPro" id="IPR029098">
    <property type="entry name" value="Acetyltransf_C"/>
</dbReference>
<organism evidence="7 8">
    <name type="scientific">Leptospira idonii</name>
    <dbReference type="NCBI Taxonomy" id="1193500"/>
    <lineage>
        <taxon>Bacteria</taxon>
        <taxon>Pseudomonadati</taxon>
        <taxon>Spirochaetota</taxon>
        <taxon>Spirochaetia</taxon>
        <taxon>Leptospirales</taxon>
        <taxon>Leptospiraceae</taxon>
        <taxon>Leptospira</taxon>
    </lineage>
</organism>
<dbReference type="GO" id="GO:0008780">
    <property type="term" value="F:acyl-[acyl-carrier-protein]-UDP-N-acetylglucosamine O-acyltransferase activity"/>
    <property type="evidence" value="ECO:0007669"/>
    <property type="project" value="UniProtKB-EC"/>
</dbReference>
<dbReference type="PANTHER" id="PTHR43480">
    <property type="entry name" value="ACYL-[ACYL-CARRIER-PROTEIN]--UDP-N-ACETYLGLUCOSAMINE O-ACYLTRANSFERASE"/>
    <property type="match status" value="1"/>
</dbReference>
<reference evidence="7" key="1">
    <citation type="journal article" date="2019" name="PLoS Negl. Trop. Dis.">
        <title>Revisiting the worldwide diversity of Leptospira species in the environment.</title>
        <authorList>
            <person name="Vincent A.T."/>
            <person name="Schiettekatte O."/>
            <person name="Bourhy P."/>
            <person name="Veyrier F.J."/>
            <person name="Picardeau M."/>
        </authorList>
    </citation>
    <scope>NUCLEOTIDE SEQUENCE [LARGE SCALE GENOMIC DNA]</scope>
    <source>
        <strain evidence="7">201300427</strain>
    </source>
</reference>
<proteinExistence type="predicted"/>
<protein>
    <submittedName>
        <fullName evidence="7">Acyl-ACP--UDP-N-acetylglucosamine O-acyltransferase</fullName>
        <ecNumber evidence="7">2.3.1.129</ecNumber>
    </submittedName>
</protein>
<dbReference type="EC" id="2.3.1.129" evidence="7"/>
<dbReference type="NCBIfam" id="TIGR01852">
    <property type="entry name" value="lipid_A_lpxA"/>
    <property type="match status" value="1"/>
</dbReference>
<keyword evidence="5 7" id="KW-0012">Acyltransferase</keyword>
<evidence type="ECO:0000256" key="4">
    <source>
        <dbReference type="ARBA" id="ARBA00023098"/>
    </source>
</evidence>
<name>A0A4R9M0F6_9LEPT</name>
<dbReference type="EMBL" id="RQHW01000034">
    <property type="protein sequence ID" value="TGN19137.1"/>
    <property type="molecule type" value="Genomic_DNA"/>
</dbReference>
<dbReference type="NCBIfam" id="NF003657">
    <property type="entry name" value="PRK05289.1"/>
    <property type="match status" value="1"/>
</dbReference>
<comment type="caution">
    <text evidence="7">The sequence shown here is derived from an EMBL/GenBank/DDBJ whole genome shotgun (WGS) entry which is preliminary data.</text>
</comment>
<dbReference type="GO" id="GO:0016020">
    <property type="term" value="C:membrane"/>
    <property type="evidence" value="ECO:0007669"/>
    <property type="project" value="GOC"/>
</dbReference>
<keyword evidence="4" id="KW-0443">Lipid metabolism</keyword>
<keyword evidence="1" id="KW-0444">Lipid biosynthesis</keyword>
<dbReference type="Gene3D" id="2.160.10.10">
    <property type="entry name" value="Hexapeptide repeat proteins"/>
    <property type="match status" value="1"/>
</dbReference>
<evidence type="ECO:0000313" key="8">
    <source>
        <dbReference type="Proteomes" id="UP000298058"/>
    </source>
</evidence>
<evidence type="ECO:0000313" key="7">
    <source>
        <dbReference type="EMBL" id="TGN19137.1"/>
    </source>
</evidence>
<dbReference type="SUPFAM" id="SSF51161">
    <property type="entry name" value="Trimeric LpxA-like enzymes"/>
    <property type="match status" value="1"/>
</dbReference>
<dbReference type="Gene3D" id="1.20.1180.10">
    <property type="entry name" value="Udp N-acetylglucosamine O-acyltransferase, C-terminal domain"/>
    <property type="match status" value="1"/>
</dbReference>
<evidence type="ECO:0000256" key="3">
    <source>
        <dbReference type="ARBA" id="ARBA00022679"/>
    </source>
</evidence>
<dbReference type="AlphaFoldDB" id="A0A4R9M0F6"/>
<evidence type="ECO:0000256" key="2">
    <source>
        <dbReference type="ARBA" id="ARBA00022556"/>
    </source>
</evidence>
<gene>
    <name evidence="7" type="ORF">EHS15_10265</name>
</gene>
<dbReference type="InterPro" id="IPR011004">
    <property type="entry name" value="Trimer_LpxA-like_sf"/>
</dbReference>
<dbReference type="Pfam" id="PF13720">
    <property type="entry name" value="Acetyltransf_11"/>
    <property type="match status" value="1"/>
</dbReference>
<evidence type="ECO:0000259" key="6">
    <source>
        <dbReference type="Pfam" id="PF13720"/>
    </source>
</evidence>